<accession>A0AC58SFP4</accession>
<dbReference type="Proteomes" id="UP000790787">
    <property type="component" value="Chromosome 13"/>
</dbReference>
<dbReference type="RefSeq" id="XP_075083790.1">
    <property type="nucleotide sequence ID" value="XM_075227689.1"/>
</dbReference>
<keyword evidence="1" id="KW-1185">Reference proteome</keyword>
<reference evidence="2" key="2">
    <citation type="submission" date="2025-08" db="UniProtKB">
        <authorList>
            <consortium name="RefSeq"/>
        </authorList>
    </citation>
    <scope>IDENTIFICATION</scope>
    <source>
        <tissue evidence="2">Leaf</tissue>
    </source>
</reference>
<reference evidence="1" key="1">
    <citation type="journal article" date="2014" name="Nat. Commun.">
        <title>The tobacco genome sequence and its comparison with those of tomato and potato.</title>
        <authorList>
            <person name="Sierro N."/>
            <person name="Battey J.N."/>
            <person name="Ouadi S."/>
            <person name="Bakaher N."/>
            <person name="Bovet L."/>
            <person name="Willig A."/>
            <person name="Goepfert S."/>
            <person name="Peitsch M.C."/>
            <person name="Ivanov N.V."/>
        </authorList>
    </citation>
    <scope>NUCLEOTIDE SEQUENCE [LARGE SCALE GENOMIC DNA]</scope>
</reference>
<organism evidence="1 2">
    <name type="scientific">Nicotiana tabacum</name>
    <name type="common">Common tobacco</name>
    <dbReference type="NCBI Taxonomy" id="4097"/>
    <lineage>
        <taxon>Eukaryota</taxon>
        <taxon>Viridiplantae</taxon>
        <taxon>Streptophyta</taxon>
        <taxon>Embryophyta</taxon>
        <taxon>Tracheophyta</taxon>
        <taxon>Spermatophyta</taxon>
        <taxon>Magnoliopsida</taxon>
        <taxon>eudicotyledons</taxon>
        <taxon>Gunneridae</taxon>
        <taxon>Pentapetalae</taxon>
        <taxon>asterids</taxon>
        <taxon>lamiids</taxon>
        <taxon>Solanales</taxon>
        <taxon>Solanaceae</taxon>
        <taxon>Nicotianoideae</taxon>
        <taxon>Nicotianeae</taxon>
        <taxon>Nicotiana</taxon>
    </lineage>
</organism>
<proteinExistence type="predicted"/>
<evidence type="ECO:0000313" key="1">
    <source>
        <dbReference type="Proteomes" id="UP000790787"/>
    </source>
</evidence>
<name>A0AC58SFP4_TOBAC</name>
<gene>
    <name evidence="2" type="primary">LOC107800461</name>
</gene>
<sequence>MSTVDKMLIKGIRSFDPENKNVITFFRPLTLIVGPNGAGKTTIIECLKVACTGEMPPNARSGHSFIHDPKVAGETETKGQIKLRFKTAAGKDVVCIRSFQLTQKATKMEYKAIESVLQTINPHTGEKVCLSYRCADMDREIPALMGVSKAILENVIFVHQDEANWPLQDPSTLKKKFDDIFSATRYTKALEVIKKLHKDQAQEIKTYKLKLENLQTLKDAAYKLRESIAQDKEKTESLKSQMEELEKEIQTLESKIHHAEATLKDLHQLQREIATKTAERKTLFKEQEKQYAALTEENEDTDEELSEWKTKFDERIALLESKISKLEREMNDSETKSSLLKQSITDYIVEISKLQAEAEALAVLKNERDVTIRKLFDRHNLGAVPSGPLSDDVALNLMNRIKLRLAHLDKDLQDKKESNEAEIAAAWNQYEIANNLWNEKEAQKLARADIKNGILKRIEEKENERNEFEREISNVNMAHLDEREKKMQIECERKSKQLAEREFDSNIRQKQTEMFTIDQKLKDLHAEKDRMANESEDRIKLSLKKAELETLKKKHKKLMDDNKDTVKGVLKGRLPSDKDLKKEITQAQSKYNIADGMRQMFDPFERVARAHHICPCCERPFSAEEEDEFVKKQRVKAASSAEHIKVLAMDSSNADSRFQQLDKLRLVYEEYLKVGKESIPLAEKNLNELNEELDHKNQALDDVLGVLAQIKAEKDAVDALIQPVETSDRLFQEIQTLQKQVDDLDYGLDIRGQGIRSMEEIQSELDELQSKRENLSSEVEKLKDDRRYMENEFSSFQLRWFTVREEKTQAANKLNNVKRAEEELDDLVEQKNKVELEEKHLAEAVGPLSKEKDKHFRDYQNLKTKLSKELEEQAEIRRHYQQDVDELKKITSKIREYYELKKEQKLNELQDKRSLSESQLQNCESRKQEISAEVAKSNALMQNQDSLRRNIEDNLNYRKTKAEVDKLTREIELLEDKVLKMGGLSTIEAELKKLSHEREKLLSELNKCHGTLSVYQSSISKNKVDLKQAQYKDIDKRYFDQLIQLKTTEMANKDLDRYYSALDKALMRFHTMKMEEINKIIRELWQQTYRGQDIDYISIHSDSEGSGTRSYSYRVLMQTGDTELEMRGRCSAGQKVLASLIIRLALAETFCLNCGILALDEPTTNLDGPNSESLAAALLRIMEDRKGQENFQLIVITHDERFAQYIGQRQHAEKYYRITKDDHQHSIIEAQEIFD</sequence>
<evidence type="ECO:0000313" key="2">
    <source>
        <dbReference type="RefSeq" id="XP_075083790.1"/>
    </source>
</evidence>
<protein>
    <submittedName>
        <fullName evidence="2">DNA repair protein RAD50 isoform X2</fullName>
    </submittedName>
</protein>